<keyword evidence="1" id="KW-0472">Membrane</keyword>
<dbReference type="AlphaFoldDB" id="A0A1X0SDK8"/>
<organism evidence="2 3">
    <name type="scientific">Rhizopus microsporus</name>
    <dbReference type="NCBI Taxonomy" id="58291"/>
    <lineage>
        <taxon>Eukaryota</taxon>
        <taxon>Fungi</taxon>
        <taxon>Fungi incertae sedis</taxon>
        <taxon>Mucoromycota</taxon>
        <taxon>Mucoromycotina</taxon>
        <taxon>Mucoromycetes</taxon>
        <taxon>Mucorales</taxon>
        <taxon>Mucorineae</taxon>
        <taxon>Rhizopodaceae</taxon>
        <taxon>Rhizopus</taxon>
    </lineage>
</organism>
<protein>
    <submittedName>
        <fullName evidence="2">Uncharacterized protein</fullName>
    </submittedName>
</protein>
<proteinExistence type="predicted"/>
<evidence type="ECO:0000313" key="2">
    <source>
        <dbReference type="EMBL" id="ORE22333.1"/>
    </source>
</evidence>
<name>A0A1X0SDK8_RHIZD</name>
<evidence type="ECO:0000256" key="1">
    <source>
        <dbReference type="SAM" id="Phobius"/>
    </source>
</evidence>
<gene>
    <name evidence="2" type="ORF">BCV71DRAFT_270523</name>
</gene>
<feature type="non-terminal residue" evidence="2">
    <location>
        <position position="1"/>
    </location>
</feature>
<accession>A0A1X0SDK8</accession>
<evidence type="ECO:0000313" key="3">
    <source>
        <dbReference type="Proteomes" id="UP000242381"/>
    </source>
</evidence>
<sequence length="57" mass="6649">CHSSIALLFHCSSIPHVAYSFLFFIFAPLYCRKLIELPLFFLFPHQLIAAHKYLPLL</sequence>
<keyword evidence="1" id="KW-1133">Transmembrane helix</keyword>
<dbReference type="EMBL" id="KV921268">
    <property type="protein sequence ID" value="ORE22333.1"/>
    <property type="molecule type" value="Genomic_DNA"/>
</dbReference>
<feature type="transmembrane region" description="Helical" evidence="1">
    <location>
        <begin position="6"/>
        <end position="27"/>
    </location>
</feature>
<keyword evidence="1" id="KW-0812">Transmembrane</keyword>
<dbReference type="Proteomes" id="UP000242381">
    <property type="component" value="Unassembled WGS sequence"/>
</dbReference>
<reference evidence="2 3" key="1">
    <citation type="journal article" date="2016" name="Proc. Natl. Acad. Sci. U.S.A.">
        <title>Lipid metabolic changes in an early divergent fungus govern the establishment of a mutualistic symbiosis with endobacteria.</title>
        <authorList>
            <person name="Lastovetsky O.A."/>
            <person name="Gaspar M.L."/>
            <person name="Mondo S.J."/>
            <person name="LaButti K.M."/>
            <person name="Sandor L."/>
            <person name="Grigoriev I.V."/>
            <person name="Henry S.A."/>
            <person name="Pawlowska T.E."/>
        </authorList>
    </citation>
    <scope>NUCLEOTIDE SEQUENCE [LARGE SCALE GENOMIC DNA]</scope>
    <source>
        <strain evidence="2 3">ATCC 11559</strain>
    </source>
</reference>